<comment type="similarity">
    <text evidence="1">Belongs to the copper type II ascorbate-dependent monooxygenase family.</text>
</comment>
<feature type="transmembrane region" description="Helical" evidence="5">
    <location>
        <begin position="6"/>
        <end position="27"/>
    </location>
</feature>
<dbReference type="PRINTS" id="PR00767">
    <property type="entry name" value="DBMONOXGNASE"/>
</dbReference>
<dbReference type="InterPro" id="IPR005018">
    <property type="entry name" value="DOMON_domain"/>
</dbReference>
<comment type="caution">
    <text evidence="7">The sequence shown here is derived from an EMBL/GenBank/DDBJ whole genome shotgun (WGS) entry which is preliminary data.</text>
</comment>
<dbReference type="EMBL" id="CAXLJM020000001">
    <property type="protein sequence ID" value="CAL8068112.1"/>
    <property type="molecule type" value="Genomic_DNA"/>
</dbReference>
<dbReference type="Pfam" id="PF03351">
    <property type="entry name" value="DOMON"/>
    <property type="match status" value="1"/>
</dbReference>
<keyword evidence="3" id="KW-0325">Glycoprotein</keyword>
<dbReference type="Gene3D" id="2.60.120.230">
    <property type="match status" value="1"/>
</dbReference>
<dbReference type="PANTHER" id="PTHR10157:SF23">
    <property type="entry name" value="MOXD1 HOMOLOG 1"/>
    <property type="match status" value="1"/>
</dbReference>
<evidence type="ECO:0000256" key="4">
    <source>
        <dbReference type="SAM" id="MobiDB-lite"/>
    </source>
</evidence>
<evidence type="ECO:0000313" key="8">
    <source>
        <dbReference type="Proteomes" id="UP001642540"/>
    </source>
</evidence>
<dbReference type="Gene3D" id="2.60.120.310">
    <property type="entry name" value="Copper type II, ascorbate-dependent monooxygenase, N-terminal domain"/>
    <property type="match status" value="1"/>
</dbReference>
<dbReference type="InterPro" id="IPR000323">
    <property type="entry name" value="Cu2_ascorb_mOase_N"/>
</dbReference>
<name>A0ABP1PNI2_9HEXA</name>
<keyword evidence="2" id="KW-1015">Disulfide bond</keyword>
<evidence type="ECO:0000259" key="6">
    <source>
        <dbReference type="PROSITE" id="PS50836"/>
    </source>
</evidence>
<accession>A0ABP1PNI2</accession>
<protein>
    <recommendedName>
        <fullName evidence="6">DOMON domain-containing protein</fullName>
    </recommendedName>
</protein>
<dbReference type="Pfam" id="PF01082">
    <property type="entry name" value="Cu2_monooxygen"/>
    <property type="match status" value="1"/>
</dbReference>
<proteinExistence type="inferred from homology"/>
<feature type="compositionally biased region" description="Gly residues" evidence="4">
    <location>
        <begin position="633"/>
        <end position="651"/>
    </location>
</feature>
<sequence>MGSNYVPSLVLIFLINVNTFCVQGIGFRKASLKNSWLEKGDQTQDENPYRHSLTLDPRGRYRLEWEVDWKNERVVFNVTVATNGYIGFGLSRKGKMSGADIVIGGVDNNGKPYFSDRHAIGNQLPIRDQSQDWILQEAWERGALTFLSFSRNFDTCDKVGDLVIDENLVSVIWAYSERDDEIQYHFENKGAYDLYLLDPDLTPQSLVDGGTSGGQMFRISEQLTLPPRDTLYYCSFHRAPTTTKHHVIGFNVDFPTDQDRRMVHHLLLYRCTAPQNSPSFQTLLQSSQSGGGECFPDQGIGPPGTGLCRDLIFAWGVGGRPIFFPNHVGSPISESGPQILLLQVHYDNPNVVTNITNTINLDVYYTQNLRENEASVFTMGGSVPGATNIIIPPSSLDHVINGHCAPGCTEGLFPPEGINIFAAFHHTHATGRDTRLRHFRNGKELPWILSDDNYNFSYQQNRLLRKERNVLPGDQLVQRCVHDSTQGNGTVVTGGYSTREEMCLAFLYYYNRIPGAVSCLSGVRTEEYRNLLGIRNTTFNRNLTETIITDPLRFAGLTVSNYTTNYIDWDIELREELQRHHLLSPQISVCPVFPVLTDNSNNPAGIVVNEEESILPQGRPEYKPESRCRLGYGGKNEGGWRNSGGTSGGDGNRGKLDDFQDFATSFQW</sequence>
<dbReference type="PANTHER" id="PTHR10157">
    <property type="entry name" value="DOPAMINE BETA HYDROXYLASE RELATED"/>
    <property type="match status" value="1"/>
</dbReference>
<keyword evidence="5" id="KW-0812">Transmembrane</keyword>
<dbReference type="InterPro" id="IPR008977">
    <property type="entry name" value="PHM/PNGase_F_dom_sf"/>
</dbReference>
<keyword evidence="5" id="KW-1133">Transmembrane helix</keyword>
<feature type="region of interest" description="Disordered" evidence="4">
    <location>
        <begin position="633"/>
        <end position="656"/>
    </location>
</feature>
<dbReference type="InterPro" id="IPR000945">
    <property type="entry name" value="DBH-like"/>
</dbReference>
<feature type="domain" description="DOMON" evidence="6">
    <location>
        <begin position="59"/>
        <end position="176"/>
    </location>
</feature>
<evidence type="ECO:0000256" key="1">
    <source>
        <dbReference type="ARBA" id="ARBA00010676"/>
    </source>
</evidence>
<gene>
    <name evidence="7" type="ORF">ODALV1_LOCUS116</name>
</gene>
<dbReference type="CDD" id="cd09631">
    <property type="entry name" value="DOMON_DOH"/>
    <property type="match status" value="1"/>
</dbReference>
<evidence type="ECO:0000313" key="7">
    <source>
        <dbReference type="EMBL" id="CAL8068112.1"/>
    </source>
</evidence>
<dbReference type="InterPro" id="IPR045266">
    <property type="entry name" value="DOH_DOMON"/>
</dbReference>
<dbReference type="InterPro" id="IPR014784">
    <property type="entry name" value="Cu2_ascorb_mOase-like_C"/>
</dbReference>
<evidence type="ECO:0000256" key="5">
    <source>
        <dbReference type="SAM" id="Phobius"/>
    </source>
</evidence>
<dbReference type="SUPFAM" id="SSF49742">
    <property type="entry name" value="PHM/PNGase F"/>
    <property type="match status" value="2"/>
</dbReference>
<evidence type="ECO:0000256" key="2">
    <source>
        <dbReference type="ARBA" id="ARBA00023157"/>
    </source>
</evidence>
<dbReference type="SMART" id="SM00664">
    <property type="entry name" value="DoH"/>
    <property type="match status" value="1"/>
</dbReference>
<evidence type="ECO:0000256" key="3">
    <source>
        <dbReference type="ARBA" id="ARBA00023180"/>
    </source>
</evidence>
<dbReference type="SUPFAM" id="SSF49344">
    <property type="entry name" value="CBD9-like"/>
    <property type="match status" value="1"/>
</dbReference>
<dbReference type="Proteomes" id="UP001642540">
    <property type="component" value="Unassembled WGS sequence"/>
</dbReference>
<dbReference type="Pfam" id="PF03712">
    <property type="entry name" value="Cu2_monoox_C"/>
    <property type="match status" value="1"/>
</dbReference>
<reference evidence="7 8" key="1">
    <citation type="submission" date="2024-08" db="EMBL/GenBank/DDBJ databases">
        <authorList>
            <person name="Cucini C."/>
            <person name="Frati F."/>
        </authorList>
    </citation>
    <scope>NUCLEOTIDE SEQUENCE [LARGE SCALE GENOMIC DNA]</scope>
</reference>
<keyword evidence="8" id="KW-1185">Reference proteome</keyword>
<keyword evidence="5" id="KW-0472">Membrane</keyword>
<dbReference type="InterPro" id="IPR036939">
    <property type="entry name" value="Cu2_ascorb_mOase_N_sf"/>
</dbReference>
<dbReference type="PROSITE" id="PS50836">
    <property type="entry name" value="DOMON"/>
    <property type="match status" value="1"/>
</dbReference>
<organism evidence="7 8">
    <name type="scientific">Orchesella dallaii</name>
    <dbReference type="NCBI Taxonomy" id="48710"/>
    <lineage>
        <taxon>Eukaryota</taxon>
        <taxon>Metazoa</taxon>
        <taxon>Ecdysozoa</taxon>
        <taxon>Arthropoda</taxon>
        <taxon>Hexapoda</taxon>
        <taxon>Collembola</taxon>
        <taxon>Entomobryomorpha</taxon>
        <taxon>Entomobryoidea</taxon>
        <taxon>Orchesellidae</taxon>
        <taxon>Orchesellinae</taxon>
        <taxon>Orchesella</taxon>
    </lineage>
</organism>
<dbReference type="InterPro" id="IPR024548">
    <property type="entry name" value="Cu2_monoox_C"/>
</dbReference>
<dbReference type="InterPro" id="IPR028460">
    <property type="entry name" value="Tbh/DBH"/>
</dbReference>